<sequence length="134" mass="15449">MRTIKWNSDLSVGIDEIDEDHQKLIKYLNDLFAACFAGQGPAVLKDTLHLVQLYTRQHFSHEEDVMRASGFPGLEEHRVQHAELVSELDDLIDEFEAGGDMDLSYKTMQFLEDWLLHHILIEDKKLGKYIGAIH</sequence>
<organism evidence="6 7">
    <name type="scientific">Magnetovibrio blakemorei</name>
    <dbReference type="NCBI Taxonomy" id="28181"/>
    <lineage>
        <taxon>Bacteria</taxon>
        <taxon>Pseudomonadati</taxon>
        <taxon>Pseudomonadota</taxon>
        <taxon>Alphaproteobacteria</taxon>
        <taxon>Rhodospirillales</taxon>
        <taxon>Magnetovibrionaceae</taxon>
        <taxon>Magnetovibrio</taxon>
    </lineage>
</organism>
<dbReference type="NCBIfam" id="NF033749">
    <property type="entry name" value="bact_hemeryth"/>
    <property type="match status" value="1"/>
</dbReference>
<keyword evidence="4" id="KW-0408">Iron</keyword>
<dbReference type="EMBL" id="MCGG01000052">
    <property type="protein sequence ID" value="OEJ65409.1"/>
    <property type="molecule type" value="Genomic_DNA"/>
</dbReference>
<evidence type="ECO:0000256" key="3">
    <source>
        <dbReference type="ARBA" id="ARBA00022723"/>
    </source>
</evidence>
<proteinExistence type="inferred from homology"/>
<dbReference type="Gene3D" id="1.20.120.50">
    <property type="entry name" value="Hemerythrin-like"/>
    <property type="match status" value="1"/>
</dbReference>
<dbReference type="InterPro" id="IPR012827">
    <property type="entry name" value="Hemerythrin_metal-bd"/>
</dbReference>
<dbReference type="PANTHER" id="PTHR37164">
    <property type="entry name" value="BACTERIOHEMERYTHRIN"/>
    <property type="match status" value="1"/>
</dbReference>
<protein>
    <recommendedName>
        <fullName evidence="5">Hemerythrin-like domain-containing protein</fullName>
    </recommendedName>
</protein>
<evidence type="ECO:0000313" key="7">
    <source>
        <dbReference type="Proteomes" id="UP000095347"/>
    </source>
</evidence>
<gene>
    <name evidence="6" type="ORF">BEN30_14970</name>
</gene>
<name>A0A1E5Q5A5_9PROT</name>
<dbReference type="Pfam" id="PF01814">
    <property type="entry name" value="Hemerythrin"/>
    <property type="match status" value="1"/>
</dbReference>
<keyword evidence="2" id="KW-0561">Oxygen transport</keyword>
<dbReference type="PROSITE" id="PS00550">
    <property type="entry name" value="HEMERYTHRINS"/>
    <property type="match status" value="1"/>
</dbReference>
<comment type="similarity">
    <text evidence="1">Belongs to the hemerythrin family.</text>
</comment>
<evidence type="ECO:0000256" key="2">
    <source>
        <dbReference type="ARBA" id="ARBA00022621"/>
    </source>
</evidence>
<dbReference type="GO" id="GO:0046872">
    <property type="term" value="F:metal ion binding"/>
    <property type="evidence" value="ECO:0007669"/>
    <property type="project" value="UniProtKB-KW"/>
</dbReference>
<dbReference type="Proteomes" id="UP000095347">
    <property type="component" value="Unassembled WGS sequence"/>
</dbReference>
<evidence type="ECO:0000256" key="1">
    <source>
        <dbReference type="ARBA" id="ARBA00010587"/>
    </source>
</evidence>
<comment type="caution">
    <text evidence="6">The sequence shown here is derived from an EMBL/GenBank/DDBJ whole genome shotgun (WGS) entry which is preliminary data.</text>
</comment>
<dbReference type="InterPro" id="IPR016131">
    <property type="entry name" value="Haemerythrin_Fe_BS"/>
</dbReference>
<accession>A0A1E5Q5A5</accession>
<keyword evidence="2" id="KW-0813">Transport</keyword>
<dbReference type="STRING" id="28181.BEN30_14970"/>
<dbReference type="CDD" id="cd12107">
    <property type="entry name" value="Hemerythrin"/>
    <property type="match status" value="1"/>
</dbReference>
<dbReference type="RefSeq" id="WP_069958868.1">
    <property type="nucleotide sequence ID" value="NZ_MCGG01000052.1"/>
</dbReference>
<evidence type="ECO:0000259" key="5">
    <source>
        <dbReference type="Pfam" id="PF01814"/>
    </source>
</evidence>
<reference evidence="7" key="1">
    <citation type="submission" date="2016-07" db="EMBL/GenBank/DDBJ databases">
        <authorList>
            <person name="Florea S."/>
            <person name="Webb J.S."/>
            <person name="Jaromczyk J."/>
            <person name="Schardl C.L."/>
        </authorList>
    </citation>
    <scope>NUCLEOTIDE SEQUENCE [LARGE SCALE GENOMIC DNA]</scope>
    <source>
        <strain evidence="7">MV-1</strain>
    </source>
</reference>
<dbReference type="SUPFAM" id="SSF47188">
    <property type="entry name" value="Hemerythrin-like"/>
    <property type="match status" value="1"/>
</dbReference>
<dbReference type="PANTHER" id="PTHR37164:SF1">
    <property type="entry name" value="BACTERIOHEMERYTHRIN"/>
    <property type="match status" value="1"/>
</dbReference>
<dbReference type="OrthoDB" id="7305302at2"/>
<keyword evidence="3" id="KW-0479">Metal-binding</keyword>
<evidence type="ECO:0000313" key="6">
    <source>
        <dbReference type="EMBL" id="OEJ65409.1"/>
    </source>
</evidence>
<dbReference type="NCBIfam" id="TIGR02481">
    <property type="entry name" value="hemeryth_dom"/>
    <property type="match status" value="1"/>
</dbReference>
<feature type="domain" description="Hemerythrin-like" evidence="5">
    <location>
        <begin position="13"/>
        <end position="128"/>
    </location>
</feature>
<dbReference type="GO" id="GO:0005344">
    <property type="term" value="F:oxygen carrier activity"/>
    <property type="evidence" value="ECO:0007669"/>
    <property type="project" value="UniProtKB-KW"/>
</dbReference>
<dbReference type="AlphaFoldDB" id="A0A1E5Q5A5"/>
<keyword evidence="7" id="KW-1185">Reference proteome</keyword>
<evidence type="ECO:0000256" key="4">
    <source>
        <dbReference type="ARBA" id="ARBA00023004"/>
    </source>
</evidence>
<dbReference type="InterPro" id="IPR035938">
    <property type="entry name" value="Hemerythrin-like_sf"/>
</dbReference>
<dbReference type="InterPro" id="IPR050669">
    <property type="entry name" value="Hemerythrin"/>
</dbReference>
<dbReference type="InterPro" id="IPR012312">
    <property type="entry name" value="Hemerythrin-like"/>
</dbReference>